<evidence type="ECO:0000256" key="2">
    <source>
        <dbReference type="ARBA" id="ARBA00022448"/>
    </source>
</evidence>
<comment type="subcellular location">
    <subcellularLocation>
        <location evidence="1 7">Cell membrane</location>
        <topology evidence="1 7">Multi-pass membrane protein</topology>
    </subcellularLocation>
</comment>
<reference evidence="9" key="1">
    <citation type="journal article" date="2014" name="Int. J. Syst. Evol. Microbiol.">
        <title>Complete genome sequence of Corynebacterium casei LMG S-19264T (=DSM 44701T), isolated from a smear-ripened cheese.</title>
        <authorList>
            <consortium name="US DOE Joint Genome Institute (JGI-PGF)"/>
            <person name="Walter F."/>
            <person name="Albersmeier A."/>
            <person name="Kalinowski J."/>
            <person name="Ruckert C."/>
        </authorList>
    </citation>
    <scope>NUCLEOTIDE SEQUENCE</scope>
    <source>
        <strain evidence="9">CGMCC 1.12987</strain>
    </source>
</reference>
<evidence type="ECO:0000256" key="3">
    <source>
        <dbReference type="ARBA" id="ARBA00022475"/>
    </source>
</evidence>
<protein>
    <submittedName>
        <fullName evidence="9">L-arabinose transport system permease protein AraQ</fullName>
    </submittedName>
</protein>
<feature type="transmembrane region" description="Helical" evidence="7">
    <location>
        <begin position="150"/>
        <end position="171"/>
    </location>
</feature>
<feature type="transmembrane region" description="Helical" evidence="7">
    <location>
        <begin position="12"/>
        <end position="38"/>
    </location>
</feature>
<evidence type="ECO:0000256" key="6">
    <source>
        <dbReference type="ARBA" id="ARBA00023136"/>
    </source>
</evidence>
<proteinExistence type="inferred from homology"/>
<keyword evidence="4 7" id="KW-0812">Transmembrane</keyword>
<dbReference type="AlphaFoldDB" id="A0A917CNT1"/>
<evidence type="ECO:0000259" key="8">
    <source>
        <dbReference type="PROSITE" id="PS50928"/>
    </source>
</evidence>
<feature type="transmembrane region" description="Helical" evidence="7">
    <location>
        <begin position="117"/>
        <end position="138"/>
    </location>
</feature>
<dbReference type="SUPFAM" id="SSF161098">
    <property type="entry name" value="MetI-like"/>
    <property type="match status" value="1"/>
</dbReference>
<comment type="similarity">
    <text evidence="7">Belongs to the binding-protein-dependent transport system permease family.</text>
</comment>
<dbReference type="PANTHER" id="PTHR43744">
    <property type="entry name" value="ABC TRANSPORTER PERMEASE PROTEIN MG189-RELATED-RELATED"/>
    <property type="match status" value="1"/>
</dbReference>
<keyword evidence="5 7" id="KW-1133">Transmembrane helix</keyword>
<keyword evidence="6 7" id="KW-0472">Membrane</keyword>
<evidence type="ECO:0000313" key="10">
    <source>
        <dbReference type="Proteomes" id="UP000644756"/>
    </source>
</evidence>
<comment type="caution">
    <text evidence="9">The sequence shown here is derived from an EMBL/GenBank/DDBJ whole genome shotgun (WGS) entry which is preliminary data.</text>
</comment>
<dbReference type="EMBL" id="BMGR01000002">
    <property type="protein sequence ID" value="GGF93860.1"/>
    <property type="molecule type" value="Genomic_DNA"/>
</dbReference>
<evidence type="ECO:0000256" key="4">
    <source>
        <dbReference type="ARBA" id="ARBA00022692"/>
    </source>
</evidence>
<dbReference type="GO" id="GO:0055085">
    <property type="term" value="P:transmembrane transport"/>
    <property type="evidence" value="ECO:0007669"/>
    <property type="project" value="InterPro"/>
</dbReference>
<feature type="domain" description="ABC transmembrane type-1" evidence="8">
    <location>
        <begin position="82"/>
        <end position="271"/>
    </location>
</feature>
<evidence type="ECO:0000313" key="9">
    <source>
        <dbReference type="EMBL" id="GGF93860.1"/>
    </source>
</evidence>
<keyword evidence="2 7" id="KW-0813">Transport</keyword>
<dbReference type="InterPro" id="IPR035906">
    <property type="entry name" value="MetI-like_sf"/>
</dbReference>
<dbReference type="Pfam" id="PF00528">
    <property type="entry name" value="BPD_transp_1"/>
    <property type="match status" value="1"/>
</dbReference>
<keyword evidence="10" id="KW-1185">Reference proteome</keyword>
<evidence type="ECO:0000256" key="5">
    <source>
        <dbReference type="ARBA" id="ARBA00022989"/>
    </source>
</evidence>
<accession>A0A917CNT1</accession>
<dbReference type="PROSITE" id="PS50928">
    <property type="entry name" value="ABC_TM1"/>
    <property type="match status" value="1"/>
</dbReference>
<feature type="transmembrane region" description="Helical" evidence="7">
    <location>
        <begin position="192"/>
        <end position="214"/>
    </location>
</feature>
<dbReference type="Proteomes" id="UP000644756">
    <property type="component" value="Unassembled WGS sequence"/>
</dbReference>
<evidence type="ECO:0000256" key="1">
    <source>
        <dbReference type="ARBA" id="ARBA00004651"/>
    </source>
</evidence>
<dbReference type="PANTHER" id="PTHR43744:SF2">
    <property type="entry name" value="ARABINOOLIGOSACCHARIDES TRANSPORT SYSTEM PERMEASE PROTEIN ARAQ"/>
    <property type="match status" value="1"/>
</dbReference>
<evidence type="ECO:0000256" key="7">
    <source>
        <dbReference type="RuleBase" id="RU363032"/>
    </source>
</evidence>
<name>A0A917CNT1_9BACL</name>
<feature type="transmembrane region" description="Helical" evidence="7">
    <location>
        <begin position="252"/>
        <end position="271"/>
    </location>
</feature>
<feature type="transmembrane region" description="Helical" evidence="7">
    <location>
        <begin position="86"/>
        <end position="110"/>
    </location>
</feature>
<dbReference type="GO" id="GO:0005886">
    <property type="term" value="C:plasma membrane"/>
    <property type="evidence" value="ECO:0007669"/>
    <property type="project" value="UniProtKB-SubCell"/>
</dbReference>
<keyword evidence="3" id="KW-1003">Cell membrane</keyword>
<reference evidence="9" key="2">
    <citation type="submission" date="2020-09" db="EMBL/GenBank/DDBJ databases">
        <authorList>
            <person name="Sun Q."/>
            <person name="Zhou Y."/>
        </authorList>
    </citation>
    <scope>NUCLEOTIDE SEQUENCE</scope>
    <source>
        <strain evidence="9">CGMCC 1.12987</strain>
    </source>
</reference>
<gene>
    <name evidence="9" type="primary">araQ</name>
    <name evidence="9" type="ORF">GCM10010916_08990</name>
</gene>
<sequence length="286" mass="32163">MNDKKAGRSLPSVLMLILFIVFTVVALFPLFALLLASFKPSQELLRYGLNLKIQPELLTLRNYMSVFLPNEFGATSSYLLWYKNSIVITAVFTVICLLFSSLVGYGLAVYRFAGRNLIFLMVLVVMMIPIEILLLPMYKLMISLKLIDTIWGVILPFAVAPLPIFFFRQYAMGLPKDFLDASRIDGCTEFGIFFRIMMPLMAPAYGAMAILQALHSWNNFLWPIIVLRTNEKLTLPIGLSSLVTPYGNNYDILIAGSLLTVLPLIVLFLFFQRFFISGLTVGGVKG</sequence>
<dbReference type="Gene3D" id="1.10.3720.10">
    <property type="entry name" value="MetI-like"/>
    <property type="match status" value="1"/>
</dbReference>
<dbReference type="InterPro" id="IPR000515">
    <property type="entry name" value="MetI-like"/>
</dbReference>
<dbReference type="CDD" id="cd06261">
    <property type="entry name" value="TM_PBP2"/>
    <property type="match status" value="1"/>
</dbReference>
<organism evidence="9 10">
    <name type="scientific">Paenibacillus abyssi</name>
    <dbReference type="NCBI Taxonomy" id="1340531"/>
    <lineage>
        <taxon>Bacteria</taxon>
        <taxon>Bacillati</taxon>
        <taxon>Bacillota</taxon>
        <taxon>Bacilli</taxon>
        <taxon>Bacillales</taxon>
        <taxon>Paenibacillaceae</taxon>
        <taxon>Paenibacillus</taxon>
    </lineage>
</organism>